<dbReference type="HAMAP" id="MF_00344">
    <property type="entry name" value="GMP_synthase"/>
    <property type="match status" value="1"/>
</dbReference>
<keyword evidence="6 11" id="KW-0547">Nucleotide-binding</keyword>
<dbReference type="RefSeq" id="WP_130592993.1">
    <property type="nucleotide sequence ID" value="NZ_CP034752.1"/>
</dbReference>
<dbReference type="SUPFAM" id="SSF52402">
    <property type="entry name" value="Adenine nucleotide alpha hydrolases-like"/>
    <property type="match status" value="1"/>
</dbReference>
<keyword evidence="9 11" id="KW-0067">ATP-binding</keyword>
<evidence type="ECO:0000256" key="12">
    <source>
        <dbReference type="PROSITE-ProRule" id="PRU00886"/>
    </source>
</evidence>
<dbReference type="FunFam" id="3.40.50.620:FF:000001">
    <property type="entry name" value="GMP synthase [glutamine-hydrolyzing]"/>
    <property type="match status" value="1"/>
</dbReference>
<dbReference type="InterPro" id="IPR014729">
    <property type="entry name" value="Rossmann-like_a/b/a_fold"/>
</dbReference>
<dbReference type="AlphaFoldDB" id="A0A411WP72"/>
<dbReference type="Gene3D" id="3.40.50.880">
    <property type="match status" value="1"/>
</dbReference>
<dbReference type="Pfam" id="PF00958">
    <property type="entry name" value="GMP_synt_C"/>
    <property type="match status" value="1"/>
</dbReference>
<dbReference type="FunFam" id="3.40.50.880:FF:000001">
    <property type="entry name" value="GMP synthase [glutamine-hydrolyzing]"/>
    <property type="match status" value="1"/>
</dbReference>
<keyword evidence="7 11" id="KW-0332">GMP biosynthesis</keyword>
<comment type="pathway">
    <text evidence="2 11">Purine metabolism; GMP biosynthesis; GMP from XMP (L-Gln route): step 1/1.</text>
</comment>
<evidence type="ECO:0000256" key="9">
    <source>
        <dbReference type="ARBA" id="ARBA00022840"/>
    </source>
</evidence>
<evidence type="ECO:0000256" key="3">
    <source>
        <dbReference type="ARBA" id="ARBA00012746"/>
    </source>
</evidence>
<dbReference type="GO" id="GO:0005524">
    <property type="term" value="F:ATP binding"/>
    <property type="evidence" value="ECO:0007669"/>
    <property type="project" value="UniProtKB-UniRule"/>
</dbReference>
<evidence type="ECO:0000256" key="1">
    <source>
        <dbReference type="ARBA" id="ARBA00002332"/>
    </source>
</evidence>
<dbReference type="OrthoDB" id="9802219at2"/>
<evidence type="ECO:0000256" key="5">
    <source>
        <dbReference type="ARBA" id="ARBA00022598"/>
    </source>
</evidence>
<dbReference type="FunFam" id="3.30.300.10:FF:000002">
    <property type="entry name" value="GMP synthase [glutamine-hydrolyzing]"/>
    <property type="match status" value="1"/>
</dbReference>
<feature type="active site" evidence="11">
    <location>
        <position position="183"/>
    </location>
</feature>
<dbReference type="NCBIfam" id="NF000848">
    <property type="entry name" value="PRK00074.1"/>
    <property type="match status" value="1"/>
</dbReference>
<dbReference type="Pfam" id="PF00117">
    <property type="entry name" value="GATase"/>
    <property type="match status" value="1"/>
</dbReference>
<evidence type="ECO:0000256" key="8">
    <source>
        <dbReference type="ARBA" id="ARBA00022755"/>
    </source>
</evidence>
<dbReference type="GO" id="GO:0005829">
    <property type="term" value="C:cytosol"/>
    <property type="evidence" value="ECO:0007669"/>
    <property type="project" value="TreeGrafter"/>
</dbReference>
<proteinExistence type="inferred from homology"/>
<dbReference type="PROSITE" id="PS51553">
    <property type="entry name" value="GMPS_ATP_PPASE"/>
    <property type="match status" value="1"/>
</dbReference>
<evidence type="ECO:0000256" key="11">
    <source>
        <dbReference type="HAMAP-Rule" id="MF_00344"/>
    </source>
</evidence>
<evidence type="ECO:0000313" key="14">
    <source>
        <dbReference type="EMBL" id="QBH98039.1"/>
    </source>
</evidence>
<comment type="subunit">
    <text evidence="11">Homodimer.</text>
</comment>
<comment type="function">
    <text evidence="1 11">Catalyzes the synthesis of GMP from XMP.</text>
</comment>
<dbReference type="InterPro" id="IPR004739">
    <property type="entry name" value="GMP_synth_GATase"/>
</dbReference>
<organism evidence="14 15">
    <name type="scientific">Limnobaculum zhutongyuii</name>
    <dbReference type="NCBI Taxonomy" id="2498113"/>
    <lineage>
        <taxon>Bacteria</taxon>
        <taxon>Pseudomonadati</taxon>
        <taxon>Pseudomonadota</taxon>
        <taxon>Gammaproteobacteria</taxon>
        <taxon>Enterobacterales</taxon>
        <taxon>Budviciaceae</taxon>
        <taxon>Limnobaculum</taxon>
    </lineage>
</organism>
<keyword evidence="8 11" id="KW-0658">Purine biosynthesis</keyword>
<dbReference type="InterPro" id="IPR001674">
    <property type="entry name" value="GMP_synth_C"/>
</dbReference>
<dbReference type="Gene3D" id="3.30.300.10">
    <property type="match status" value="1"/>
</dbReference>
<dbReference type="GO" id="GO:0003921">
    <property type="term" value="F:GMP synthase activity"/>
    <property type="evidence" value="ECO:0007669"/>
    <property type="project" value="InterPro"/>
</dbReference>
<dbReference type="SUPFAM" id="SSF54810">
    <property type="entry name" value="GMP synthetase C-terminal dimerisation domain"/>
    <property type="match status" value="1"/>
</dbReference>
<evidence type="ECO:0000259" key="13">
    <source>
        <dbReference type="PROSITE" id="PS51553"/>
    </source>
</evidence>
<feature type="domain" description="GMPS ATP-PPase" evidence="13">
    <location>
        <begin position="208"/>
        <end position="400"/>
    </location>
</feature>
<comment type="catalytic activity">
    <reaction evidence="11">
        <text>XMP + L-glutamine + ATP + H2O = GMP + L-glutamate + AMP + diphosphate + 2 H(+)</text>
        <dbReference type="Rhea" id="RHEA:11680"/>
        <dbReference type="ChEBI" id="CHEBI:15377"/>
        <dbReference type="ChEBI" id="CHEBI:15378"/>
        <dbReference type="ChEBI" id="CHEBI:29985"/>
        <dbReference type="ChEBI" id="CHEBI:30616"/>
        <dbReference type="ChEBI" id="CHEBI:33019"/>
        <dbReference type="ChEBI" id="CHEBI:57464"/>
        <dbReference type="ChEBI" id="CHEBI:58115"/>
        <dbReference type="ChEBI" id="CHEBI:58359"/>
        <dbReference type="ChEBI" id="CHEBI:456215"/>
        <dbReference type="EC" id="6.3.5.2"/>
    </reaction>
</comment>
<dbReference type="CDD" id="cd01997">
    <property type="entry name" value="GMP_synthase_C"/>
    <property type="match status" value="1"/>
</dbReference>
<dbReference type="Pfam" id="PF02540">
    <property type="entry name" value="NAD_synthase"/>
    <property type="match status" value="1"/>
</dbReference>
<dbReference type="NCBIfam" id="TIGR00888">
    <property type="entry name" value="guaA_Nterm"/>
    <property type="match status" value="1"/>
</dbReference>
<protein>
    <recommendedName>
        <fullName evidence="4 11">GMP synthase [glutamine-hydrolyzing]</fullName>
        <ecNumber evidence="3 11">6.3.5.2</ecNumber>
    </recommendedName>
    <alternativeName>
        <fullName evidence="11">GMP synthetase</fullName>
    </alternativeName>
    <alternativeName>
        <fullName evidence="11">Glutamine amidotransferase</fullName>
    </alternativeName>
</protein>
<dbReference type="EMBL" id="CP034752">
    <property type="protein sequence ID" value="QBH98039.1"/>
    <property type="molecule type" value="Genomic_DNA"/>
</dbReference>
<keyword evidence="5 11" id="KW-0436">Ligase</keyword>
<dbReference type="Gene3D" id="3.40.50.620">
    <property type="entry name" value="HUPs"/>
    <property type="match status" value="1"/>
</dbReference>
<dbReference type="PANTHER" id="PTHR11922:SF2">
    <property type="entry name" value="GMP SYNTHASE [GLUTAMINE-HYDROLYZING]"/>
    <property type="match status" value="1"/>
</dbReference>
<feature type="binding site" evidence="12">
    <location>
        <begin position="235"/>
        <end position="241"/>
    </location>
    <ligand>
        <name>ATP</name>
        <dbReference type="ChEBI" id="CHEBI:30616"/>
    </ligand>
</feature>
<evidence type="ECO:0000256" key="6">
    <source>
        <dbReference type="ARBA" id="ARBA00022741"/>
    </source>
</evidence>
<dbReference type="InterPro" id="IPR017926">
    <property type="entry name" value="GATASE"/>
</dbReference>
<dbReference type="NCBIfam" id="TIGR00884">
    <property type="entry name" value="guaA_Cterm"/>
    <property type="match status" value="1"/>
</dbReference>
<evidence type="ECO:0000256" key="4">
    <source>
        <dbReference type="ARBA" id="ARBA00021562"/>
    </source>
</evidence>
<dbReference type="UniPathway" id="UPA00189">
    <property type="reaction ID" value="UER00296"/>
</dbReference>
<keyword evidence="15" id="KW-1185">Reference proteome</keyword>
<dbReference type="InterPro" id="IPR025777">
    <property type="entry name" value="GMPS_ATP_PPase_dom"/>
</dbReference>
<feature type="active site" evidence="11">
    <location>
        <position position="181"/>
    </location>
</feature>
<dbReference type="PROSITE" id="PS51273">
    <property type="entry name" value="GATASE_TYPE_1"/>
    <property type="match status" value="1"/>
</dbReference>
<dbReference type="PRINTS" id="PR00099">
    <property type="entry name" value="CPSGATASE"/>
</dbReference>
<dbReference type="InterPro" id="IPR029062">
    <property type="entry name" value="Class_I_gatase-like"/>
</dbReference>
<dbReference type="KEGG" id="prag:EKN56_17550"/>
<dbReference type="InterPro" id="IPR022955">
    <property type="entry name" value="GMP_synthase"/>
</dbReference>
<dbReference type="Proteomes" id="UP000293154">
    <property type="component" value="Chromosome"/>
</dbReference>
<keyword evidence="10 11" id="KW-0315">Glutamine amidotransferase</keyword>
<evidence type="ECO:0000256" key="10">
    <source>
        <dbReference type="ARBA" id="ARBA00022962"/>
    </source>
</evidence>
<accession>A0A411WP72</accession>
<evidence type="ECO:0000256" key="2">
    <source>
        <dbReference type="ARBA" id="ARBA00005153"/>
    </source>
</evidence>
<dbReference type="InterPro" id="IPR022310">
    <property type="entry name" value="NAD/GMP_synthase"/>
</dbReference>
<evidence type="ECO:0000256" key="7">
    <source>
        <dbReference type="ARBA" id="ARBA00022749"/>
    </source>
</evidence>
<dbReference type="PANTHER" id="PTHR11922">
    <property type="entry name" value="GMP SYNTHASE-RELATED"/>
    <property type="match status" value="1"/>
</dbReference>
<dbReference type="PRINTS" id="PR00096">
    <property type="entry name" value="GATASE"/>
</dbReference>
<dbReference type="EC" id="6.3.5.2" evidence="3 11"/>
<feature type="active site" description="Nucleophile" evidence="11">
    <location>
        <position position="86"/>
    </location>
</feature>
<sequence>MSKNIHQQRILILDFGSQYTQLIARRVREIGVYCELWAWDVSEAQIREFNPTGIILSGSPESTTEAGSPRAPEYVFNAGIPVLGICYGMQTMAMQLGGKVQGSDEREFGYAKVDIIHDSEFVRDIRDSLSVEGKPQLDVWMSHGDKVTAIPAGFTAVASTDTCPFAIMANEEKHFYGLQFHPEVTHTNQGLRLLKRFVLDICGCEALWTPASIIDDAIERIRQQVGEDEVILGLSGGVDSSVTAMLLHRAIGKRLTCVFVDNGLLRLNEAEQVMDMFGDRFGLNIVHVPAEQRFLSALAGINDPEAKRKVIGRVFVEVFDEEASKQTNVKWLAQGTIYPDVIESAASATGKAHVIKSHHNVGGLPEEMRMGLVEPLKELFKDEVRKIGLELGLPYDMLYRHPFPGPGLGVRVLGEVKKEYCDLLRRADAIFIEELHKADLYNKVSQAFTVFLPVRSVGVMGDGRKYDWVVSLRAVETIDFMTAHWAHLPYDFLGRVSNRIINEVNGISRVVYDISGKPPATIEWE</sequence>
<dbReference type="CDD" id="cd01742">
    <property type="entry name" value="GATase1_GMP_Synthase"/>
    <property type="match status" value="1"/>
</dbReference>
<dbReference type="SUPFAM" id="SSF52317">
    <property type="entry name" value="Class I glutamine amidotransferase-like"/>
    <property type="match status" value="1"/>
</dbReference>
<evidence type="ECO:0000313" key="15">
    <source>
        <dbReference type="Proteomes" id="UP000293154"/>
    </source>
</evidence>
<gene>
    <name evidence="11 14" type="primary">guaA</name>
    <name evidence="14" type="ORF">EKN56_17550</name>
</gene>
<reference evidence="14 15" key="1">
    <citation type="submission" date="2019-03" db="EMBL/GenBank/DDBJ databases">
        <title>Pragia sp. nov. isolated from the gut tract of Carduelis flavirostris.</title>
        <authorList>
            <person name="Ge Y."/>
        </authorList>
    </citation>
    <scope>NUCLEOTIDE SEQUENCE [LARGE SCALE GENOMIC DNA]</scope>
    <source>
        <strain evidence="14 15">CF-458</strain>
    </source>
</reference>
<name>A0A411WP72_9GAMM</name>